<sequence>MFCDLTDEREESFTMEVLDKKIIFSSPSFKKTYTFFEHGFNVQWEKVEGLPEKVIIPLATYSKDIEIQEDLIRVKQAYGNITIEIEFDGFGDVEMEDIYTITSSEGGLEKTKQGVMFTLYTEHGGVLSSRLRIIKE</sequence>
<dbReference type="InterPro" id="IPR014718">
    <property type="entry name" value="GH-type_carb-bd"/>
</dbReference>
<reference evidence="1" key="1">
    <citation type="journal article" date="2020" name="mSystems">
        <title>Genome- and Community-Level Interaction Insights into Carbon Utilization and Element Cycling Functions of Hydrothermarchaeota in Hydrothermal Sediment.</title>
        <authorList>
            <person name="Zhou Z."/>
            <person name="Liu Y."/>
            <person name="Xu W."/>
            <person name="Pan J."/>
            <person name="Luo Z.H."/>
            <person name="Li M."/>
        </authorList>
    </citation>
    <scope>NUCLEOTIDE SEQUENCE [LARGE SCALE GENOMIC DNA]</scope>
    <source>
        <strain evidence="1">HyVt-102</strain>
    </source>
</reference>
<dbReference type="Gene3D" id="2.70.98.10">
    <property type="match status" value="1"/>
</dbReference>
<dbReference type="EMBL" id="DQWE01000273">
    <property type="protein sequence ID" value="HDI83275.1"/>
    <property type="molecule type" value="Genomic_DNA"/>
</dbReference>
<organism evidence="1">
    <name type="scientific">candidate division WOR-3 bacterium</name>
    <dbReference type="NCBI Taxonomy" id="2052148"/>
    <lineage>
        <taxon>Bacteria</taxon>
        <taxon>Bacteria division WOR-3</taxon>
    </lineage>
</organism>
<evidence type="ECO:0000313" key="1">
    <source>
        <dbReference type="EMBL" id="HDI83275.1"/>
    </source>
</evidence>
<gene>
    <name evidence="1" type="ORF">ENF18_05740</name>
</gene>
<dbReference type="AlphaFoldDB" id="A0A7C0VCR8"/>
<proteinExistence type="predicted"/>
<protein>
    <submittedName>
        <fullName evidence="1">DUF1926 domain-containing protein</fullName>
    </submittedName>
</protein>
<accession>A0A7C0VCR8</accession>
<dbReference type="GO" id="GO:0030246">
    <property type="term" value="F:carbohydrate binding"/>
    <property type="evidence" value="ECO:0007669"/>
    <property type="project" value="InterPro"/>
</dbReference>
<name>A0A7C0VCR8_UNCW3</name>
<dbReference type="Proteomes" id="UP000885847">
    <property type="component" value="Unassembled WGS sequence"/>
</dbReference>
<comment type="caution">
    <text evidence="1">The sequence shown here is derived from an EMBL/GenBank/DDBJ whole genome shotgun (WGS) entry which is preliminary data.</text>
</comment>